<accession>A0A378WFY8</accession>
<feature type="compositionally biased region" description="Basic and acidic residues" evidence="1">
    <location>
        <begin position="17"/>
        <end position="35"/>
    </location>
</feature>
<evidence type="ECO:0000313" key="3">
    <source>
        <dbReference type="Proteomes" id="UP000255389"/>
    </source>
</evidence>
<dbReference type="EMBL" id="UGQY01000006">
    <property type="protein sequence ID" value="SUA31702.1"/>
    <property type="molecule type" value="Genomic_DNA"/>
</dbReference>
<feature type="region of interest" description="Disordered" evidence="1">
    <location>
        <begin position="14"/>
        <end position="35"/>
    </location>
</feature>
<gene>
    <name evidence="2" type="ORF">NCTC1542_07057</name>
</gene>
<organism evidence="2 3">
    <name type="scientific">Mycolicibacterium fortuitum</name>
    <name type="common">Mycobacterium fortuitum</name>
    <dbReference type="NCBI Taxonomy" id="1766"/>
    <lineage>
        <taxon>Bacteria</taxon>
        <taxon>Bacillati</taxon>
        <taxon>Actinomycetota</taxon>
        <taxon>Actinomycetes</taxon>
        <taxon>Mycobacteriales</taxon>
        <taxon>Mycobacteriaceae</taxon>
        <taxon>Mycolicibacterium</taxon>
    </lineage>
</organism>
<evidence type="ECO:0000313" key="2">
    <source>
        <dbReference type="EMBL" id="SUA31702.1"/>
    </source>
</evidence>
<dbReference type="Proteomes" id="UP000255389">
    <property type="component" value="Unassembled WGS sequence"/>
</dbReference>
<protein>
    <submittedName>
        <fullName evidence="2">Uncharacterized protein</fullName>
    </submittedName>
</protein>
<reference evidence="2 3" key="1">
    <citation type="submission" date="2018-06" db="EMBL/GenBank/DDBJ databases">
        <authorList>
            <consortium name="Pathogen Informatics"/>
            <person name="Doyle S."/>
        </authorList>
    </citation>
    <scope>NUCLEOTIDE SEQUENCE [LARGE SCALE GENOMIC DNA]</scope>
    <source>
        <strain evidence="2 3">NCTC1542</strain>
    </source>
</reference>
<sequence>MGLAEYMESQRALLDNQKADEGKRQLDRDQRAQKDVEEGEAFLRDFVKAAVAKGIRSVEIPTYRDGRYGRKSPIGSGVSGWVVRLNWEGRVMYAIGTDGILYEPGYKWTSFGKGSSKKPRPVPQGEFSRVHWQSFTNVLLGEPAFQEAPVGRD</sequence>
<dbReference type="AlphaFoldDB" id="A0A378WFY8"/>
<name>A0A378WFY8_MYCFO</name>
<proteinExistence type="predicted"/>
<evidence type="ECO:0000256" key="1">
    <source>
        <dbReference type="SAM" id="MobiDB-lite"/>
    </source>
</evidence>